<reference evidence="6" key="1">
    <citation type="submission" date="2019-09" db="EMBL/GenBank/DDBJ databases">
        <title>Mumia zhuanghuii sp. nov. isolated from the intestinal contents of plateau pika (Ochotona curzoniae) in the Qinghai-Tibet plateau of China.</title>
        <authorList>
            <person name="Tian Z."/>
        </authorList>
    </citation>
    <scope>NUCLEOTIDE SEQUENCE [LARGE SCALE GENOMIC DNA]</scope>
    <source>
        <strain evidence="6">JCM 30598</strain>
    </source>
</reference>
<dbReference type="InterPro" id="IPR027417">
    <property type="entry name" value="P-loop_NTPase"/>
</dbReference>
<dbReference type="GO" id="GO:0022857">
    <property type="term" value="F:transmembrane transporter activity"/>
    <property type="evidence" value="ECO:0007669"/>
    <property type="project" value="InterPro"/>
</dbReference>
<dbReference type="InterPro" id="IPR008995">
    <property type="entry name" value="Mo/tungstate-bd_C_term_dom"/>
</dbReference>
<feature type="domain" description="ABC transporter" evidence="4">
    <location>
        <begin position="5"/>
        <end position="235"/>
    </location>
</feature>
<evidence type="ECO:0000256" key="1">
    <source>
        <dbReference type="ARBA" id="ARBA00022448"/>
    </source>
</evidence>
<keyword evidence="6" id="KW-1185">Reference proteome</keyword>
<dbReference type="InterPro" id="IPR013611">
    <property type="entry name" value="Transp-assoc_OB_typ2"/>
</dbReference>
<dbReference type="InterPro" id="IPR003593">
    <property type="entry name" value="AAA+_ATPase"/>
</dbReference>
<keyword evidence="1" id="KW-0813">Transport</keyword>
<dbReference type="Gene3D" id="3.40.50.300">
    <property type="entry name" value="P-loop containing nucleotide triphosphate hydrolases"/>
    <property type="match status" value="1"/>
</dbReference>
<dbReference type="InterPro" id="IPR017871">
    <property type="entry name" value="ABC_transporter-like_CS"/>
</dbReference>
<dbReference type="FunFam" id="3.40.50.300:FF:000133">
    <property type="entry name" value="Spermidine/putrescine import ATP-binding protein PotA"/>
    <property type="match status" value="1"/>
</dbReference>
<comment type="caution">
    <text evidence="5">The sequence shown here is derived from an EMBL/GenBank/DDBJ whole genome shotgun (WGS) entry which is preliminary data.</text>
</comment>
<evidence type="ECO:0000259" key="4">
    <source>
        <dbReference type="PROSITE" id="PS50893"/>
    </source>
</evidence>
<gene>
    <name evidence="5" type="ORF">F6B43_16900</name>
</gene>
<sequence>MTISLSISDVNVTLGHNHVLRGVRLDVQPGEFVTLLGASGSGKSTLLNVIAGLQSVDSGQVLFDGVNVEKRPPQKRNVGVVFQSYALFPHLSVGANVSFPLLASRRPRSERTAVAEEMLSLVQLPGMAERLPASLSGGQRQRVALARALAASPGVLLLDEPMAALDKQLREQMQVEITRIQRKVGITTVSVTHDQTEALTMSDRVAIMRDGRLVQVASPEDLYRHPVDEYVAGFLGEANLLPVVDGRVVDDVLGHRVDGTAVLRPEDLTVVSPSAPTTLTIDGTVRLLSFQGSRFRLELQTPSGRKIVCSLPPAADVSELTVGSHVRLGCTSPDRLHVIPLASTAAESIARTPTPVPAG</sequence>
<name>A0A5J5IXR7_9MICO</name>
<dbReference type="PANTHER" id="PTHR42781:SF4">
    <property type="entry name" value="SPERMIDINE_PUTRESCINE IMPORT ATP-BINDING PROTEIN POTA"/>
    <property type="match status" value="1"/>
</dbReference>
<dbReference type="PROSITE" id="PS00211">
    <property type="entry name" value="ABC_TRANSPORTER_1"/>
    <property type="match status" value="1"/>
</dbReference>
<accession>A0A5J5IXR7</accession>
<dbReference type="Pfam" id="PF08402">
    <property type="entry name" value="TOBE_2"/>
    <property type="match status" value="1"/>
</dbReference>
<dbReference type="SUPFAM" id="SSF50331">
    <property type="entry name" value="MOP-like"/>
    <property type="match status" value="1"/>
</dbReference>
<evidence type="ECO:0000256" key="3">
    <source>
        <dbReference type="ARBA" id="ARBA00022840"/>
    </source>
</evidence>
<dbReference type="GO" id="GO:0043190">
    <property type="term" value="C:ATP-binding cassette (ABC) transporter complex"/>
    <property type="evidence" value="ECO:0007669"/>
    <property type="project" value="InterPro"/>
</dbReference>
<dbReference type="SUPFAM" id="SSF52540">
    <property type="entry name" value="P-loop containing nucleoside triphosphate hydrolases"/>
    <property type="match status" value="1"/>
</dbReference>
<evidence type="ECO:0000313" key="5">
    <source>
        <dbReference type="EMBL" id="KAA9106034.1"/>
    </source>
</evidence>
<dbReference type="Pfam" id="PF00005">
    <property type="entry name" value="ABC_tran"/>
    <property type="match status" value="1"/>
</dbReference>
<dbReference type="PANTHER" id="PTHR42781">
    <property type="entry name" value="SPERMIDINE/PUTRESCINE IMPORT ATP-BINDING PROTEIN POTA"/>
    <property type="match status" value="1"/>
</dbReference>
<dbReference type="GO" id="GO:0005524">
    <property type="term" value="F:ATP binding"/>
    <property type="evidence" value="ECO:0007669"/>
    <property type="project" value="UniProtKB-KW"/>
</dbReference>
<keyword evidence="2" id="KW-0547">Nucleotide-binding</keyword>
<dbReference type="OrthoDB" id="9802264at2"/>
<dbReference type="PROSITE" id="PS50893">
    <property type="entry name" value="ABC_TRANSPORTER_2"/>
    <property type="match status" value="1"/>
</dbReference>
<dbReference type="EMBL" id="VYSA01000004">
    <property type="protein sequence ID" value="KAA9106034.1"/>
    <property type="molecule type" value="Genomic_DNA"/>
</dbReference>
<dbReference type="GO" id="GO:0016887">
    <property type="term" value="F:ATP hydrolysis activity"/>
    <property type="evidence" value="ECO:0007669"/>
    <property type="project" value="InterPro"/>
</dbReference>
<evidence type="ECO:0000313" key="6">
    <source>
        <dbReference type="Proteomes" id="UP000325827"/>
    </source>
</evidence>
<proteinExistence type="predicted"/>
<dbReference type="InterPro" id="IPR003439">
    <property type="entry name" value="ABC_transporter-like_ATP-bd"/>
</dbReference>
<protein>
    <submittedName>
        <fullName evidence="5">ABC transporter ATP-binding protein</fullName>
    </submittedName>
</protein>
<dbReference type="Proteomes" id="UP000325827">
    <property type="component" value="Unassembled WGS sequence"/>
</dbReference>
<dbReference type="InterPro" id="IPR050093">
    <property type="entry name" value="ABC_SmlMolc_Importer"/>
</dbReference>
<dbReference type="RefSeq" id="WP_150450177.1">
    <property type="nucleotide sequence ID" value="NZ_VYSA01000004.1"/>
</dbReference>
<evidence type="ECO:0000256" key="2">
    <source>
        <dbReference type="ARBA" id="ARBA00022741"/>
    </source>
</evidence>
<organism evidence="5 6">
    <name type="scientific">Microbacterium rhizomatis</name>
    <dbReference type="NCBI Taxonomy" id="1631477"/>
    <lineage>
        <taxon>Bacteria</taxon>
        <taxon>Bacillati</taxon>
        <taxon>Actinomycetota</taxon>
        <taxon>Actinomycetes</taxon>
        <taxon>Micrococcales</taxon>
        <taxon>Microbacteriaceae</taxon>
        <taxon>Microbacterium</taxon>
    </lineage>
</organism>
<dbReference type="SMART" id="SM00382">
    <property type="entry name" value="AAA"/>
    <property type="match status" value="1"/>
</dbReference>
<dbReference type="AlphaFoldDB" id="A0A5J5IXR7"/>
<keyword evidence="3 5" id="KW-0067">ATP-binding</keyword>